<evidence type="ECO:0000256" key="3">
    <source>
        <dbReference type="ARBA" id="ARBA00022679"/>
    </source>
</evidence>
<dbReference type="InterPro" id="IPR015421">
    <property type="entry name" value="PyrdxlP-dep_Trfase_major"/>
</dbReference>
<feature type="modified residue" description="N6-(pyridoxal phosphate)lysine" evidence="5">
    <location>
        <position position="219"/>
    </location>
</feature>
<dbReference type="RefSeq" id="WP_073822176.1">
    <property type="nucleotide sequence ID" value="NZ_MQVS01000001.1"/>
</dbReference>
<dbReference type="GO" id="GO:0071269">
    <property type="term" value="P:L-homocysteine biosynthetic process"/>
    <property type="evidence" value="ECO:0007669"/>
    <property type="project" value="TreeGrafter"/>
</dbReference>
<dbReference type="GO" id="GO:0004124">
    <property type="term" value="F:cysteine synthase activity"/>
    <property type="evidence" value="ECO:0007669"/>
    <property type="project" value="TreeGrafter"/>
</dbReference>
<sequence>MPHAANNPVTPSAQNWGFSTRQIHAGQTPGPHGEAALPIYQTTSFVFDSATQAADRFALHDFGPIYTRLGNPTHSVVEERLANLEGGVGALLTASGQAAETLTLLNLARAGKNIVSSPSVYGGTRNLLQNVLPQYGITTHWVTDPQNPAAWRAAADEQTVAFYGESIPNPRGDILDVEAVAAAAHAVGVPLVVDNTVATPYLLRPIEYGADIVVHSATKYLAGHGTTIAGAIIDAGRFDYARQPERFPGFTEPDPSYHGLVYSRDFGVDSPTGVNLAFILRARAQLQRDLGFALSPFNAFLLAQGIETLSLRMERHVSNTWQVATFLAAHPQVESVAWASLPTSPYHDLAARYFPGGAGALFSFTLRGGLAAGRALLDNVTLFKHLVNIGDVRSLISHPASTTHSQLTPAQLAAAGITSGTVRLSIGLEDAADLIADLTQALAACASEAVR</sequence>
<dbReference type="Gene3D" id="3.90.1150.10">
    <property type="entry name" value="Aspartate Aminotransferase, domain 1"/>
    <property type="match status" value="1"/>
</dbReference>
<dbReference type="InterPro" id="IPR015424">
    <property type="entry name" value="PyrdxlP-dep_Trfase"/>
</dbReference>
<dbReference type="InterPro" id="IPR054542">
    <property type="entry name" value="Cys_met_metab_PP"/>
</dbReference>
<gene>
    <name evidence="7" type="ORF">BSZ40_00475</name>
</gene>
<keyword evidence="4 5" id="KW-0663">Pyridoxal phosphate</keyword>
<comment type="caution">
    <text evidence="7">The sequence shown here is derived from an EMBL/GenBank/DDBJ whole genome shotgun (WGS) entry which is preliminary data.</text>
</comment>
<evidence type="ECO:0000256" key="1">
    <source>
        <dbReference type="ARBA" id="ARBA00001933"/>
    </source>
</evidence>
<dbReference type="Pfam" id="PF01053">
    <property type="entry name" value="Cys_Met_Meta_PP"/>
    <property type="match status" value="1"/>
</dbReference>
<dbReference type="InterPro" id="IPR000277">
    <property type="entry name" value="Cys/Met-Metab_PyrdxlP-dep_enz"/>
</dbReference>
<accession>A0A1Q5PYD6</accession>
<reference evidence="8" key="1">
    <citation type="submission" date="2016-12" db="EMBL/GenBank/DDBJ databases">
        <authorList>
            <person name="Meng X."/>
        </authorList>
    </citation>
    <scope>NUCLEOTIDE SEQUENCE [LARGE SCALE GENOMIC DNA]</scope>
    <source>
        <strain evidence="8">DSM 20732</strain>
    </source>
</reference>
<comment type="similarity">
    <text evidence="2 6">Belongs to the trans-sulfuration enzymes family.</text>
</comment>
<dbReference type="OrthoDB" id="9780685at2"/>
<dbReference type="FunCoup" id="A0A1Q5PYD6">
    <property type="interactions" value="40"/>
</dbReference>
<evidence type="ECO:0000313" key="7">
    <source>
        <dbReference type="EMBL" id="OKL52628.1"/>
    </source>
</evidence>
<evidence type="ECO:0000313" key="8">
    <source>
        <dbReference type="Proteomes" id="UP000185612"/>
    </source>
</evidence>
<dbReference type="PANTHER" id="PTHR43797">
    <property type="entry name" value="HOMOCYSTEINE/CYSTEINE SYNTHASE"/>
    <property type="match status" value="1"/>
</dbReference>
<dbReference type="PROSITE" id="PS00868">
    <property type="entry name" value="CYS_MET_METAB_PP"/>
    <property type="match status" value="1"/>
</dbReference>
<dbReference type="EMBL" id="MQVS01000001">
    <property type="protein sequence ID" value="OKL52628.1"/>
    <property type="molecule type" value="Genomic_DNA"/>
</dbReference>
<dbReference type="InParanoid" id="A0A1Q5PYD6"/>
<comment type="cofactor">
    <cofactor evidence="1 6">
        <name>pyridoxal 5'-phosphate</name>
        <dbReference type="ChEBI" id="CHEBI:597326"/>
    </cofactor>
</comment>
<dbReference type="GO" id="GO:0019346">
    <property type="term" value="P:transsulfuration"/>
    <property type="evidence" value="ECO:0007669"/>
    <property type="project" value="InterPro"/>
</dbReference>
<dbReference type="Gene3D" id="3.40.640.10">
    <property type="entry name" value="Type I PLP-dependent aspartate aminotransferase-like (Major domain)"/>
    <property type="match status" value="1"/>
</dbReference>
<keyword evidence="3 7" id="KW-0808">Transferase</keyword>
<keyword evidence="8" id="KW-1185">Reference proteome</keyword>
<evidence type="ECO:0000256" key="6">
    <source>
        <dbReference type="RuleBase" id="RU362118"/>
    </source>
</evidence>
<protein>
    <submittedName>
        <fullName evidence="7">O-acetylhomoserine aminocarboxypropyltransferase</fullName>
    </submittedName>
</protein>
<dbReference type="InterPro" id="IPR006235">
    <property type="entry name" value="OAc-hSer/O-AcSer_sulfhydrylase"/>
</dbReference>
<dbReference type="AlphaFoldDB" id="A0A1Q5PYD6"/>
<dbReference type="GO" id="GO:0003961">
    <property type="term" value="F:O-acetylhomoserine aminocarboxypropyltransferase activity"/>
    <property type="evidence" value="ECO:0007669"/>
    <property type="project" value="TreeGrafter"/>
</dbReference>
<dbReference type="PANTHER" id="PTHR43797:SF2">
    <property type="entry name" value="HOMOCYSTEINE_CYSTEINE SYNTHASE"/>
    <property type="match status" value="1"/>
</dbReference>
<dbReference type="STRING" id="52770.BSZ40_00475"/>
<dbReference type="GO" id="GO:0030170">
    <property type="term" value="F:pyridoxal phosphate binding"/>
    <property type="evidence" value="ECO:0007669"/>
    <property type="project" value="InterPro"/>
</dbReference>
<name>A0A1Q5PYD6_9ACTO</name>
<dbReference type="InterPro" id="IPR015422">
    <property type="entry name" value="PyrdxlP-dep_Trfase_small"/>
</dbReference>
<evidence type="ECO:0000256" key="5">
    <source>
        <dbReference type="PIRSR" id="PIRSR001434-2"/>
    </source>
</evidence>
<dbReference type="FunFam" id="3.40.640.10:FF:000035">
    <property type="entry name" value="O-succinylhomoserine sulfhydrylase"/>
    <property type="match status" value="1"/>
</dbReference>
<dbReference type="SUPFAM" id="SSF53383">
    <property type="entry name" value="PLP-dependent transferases"/>
    <property type="match status" value="1"/>
</dbReference>
<dbReference type="PIRSF" id="PIRSF001434">
    <property type="entry name" value="CGS"/>
    <property type="match status" value="1"/>
</dbReference>
<dbReference type="GO" id="GO:0005737">
    <property type="term" value="C:cytoplasm"/>
    <property type="evidence" value="ECO:0007669"/>
    <property type="project" value="TreeGrafter"/>
</dbReference>
<evidence type="ECO:0000256" key="4">
    <source>
        <dbReference type="ARBA" id="ARBA00022898"/>
    </source>
</evidence>
<dbReference type="CDD" id="cd00614">
    <property type="entry name" value="CGS_like"/>
    <property type="match status" value="1"/>
</dbReference>
<proteinExistence type="inferred from homology"/>
<dbReference type="Proteomes" id="UP000185612">
    <property type="component" value="Unassembled WGS sequence"/>
</dbReference>
<dbReference type="NCBIfam" id="TIGR01326">
    <property type="entry name" value="OAH_OAS_sulfhy"/>
    <property type="match status" value="1"/>
</dbReference>
<evidence type="ECO:0000256" key="2">
    <source>
        <dbReference type="ARBA" id="ARBA00009077"/>
    </source>
</evidence>
<organism evidence="7 8">
    <name type="scientific">Buchananella hordeovulneris</name>
    <dbReference type="NCBI Taxonomy" id="52770"/>
    <lineage>
        <taxon>Bacteria</taxon>
        <taxon>Bacillati</taxon>
        <taxon>Actinomycetota</taxon>
        <taxon>Actinomycetes</taxon>
        <taxon>Actinomycetales</taxon>
        <taxon>Actinomycetaceae</taxon>
        <taxon>Buchananella</taxon>
    </lineage>
</organism>
<dbReference type="GO" id="GO:0006535">
    <property type="term" value="P:cysteine biosynthetic process from serine"/>
    <property type="evidence" value="ECO:0007669"/>
    <property type="project" value="TreeGrafter"/>
</dbReference>